<keyword evidence="8" id="KW-0234">DNA repair</keyword>
<dbReference type="GO" id="GO:0009378">
    <property type="term" value="F:four-way junction helicase activity"/>
    <property type="evidence" value="ECO:0007669"/>
    <property type="project" value="InterPro"/>
</dbReference>
<dbReference type="HAMAP" id="MF_00016">
    <property type="entry name" value="DNA_HJ_migration_RuvB"/>
    <property type="match status" value="1"/>
</dbReference>
<name>A0A485LVI7_9ZZZZ</name>
<dbReference type="SUPFAM" id="SSF46785">
    <property type="entry name" value="Winged helix' DNA-binding domain"/>
    <property type="match status" value="1"/>
</dbReference>
<evidence type="ECO:0000256" key="5">
    <source>
        <dbReference type="ARBA" id="ARBA00022840"/>
    </source>
</evidence>
<dbReference type="CDD" id="cd00009">
    <property type="entry name" value="AAA"/>
    <property type="match status" value="1"/>
</dbReference>
<dbReference type="InterPro" id="IPR003593">
    <property type="entry name" value="AAA+_ATPase"/>
</dbReference>
<dbReference type="InterPro" id="IPR041445">
    <property type="entry name" value="AAA_lid_4"/>
</dbReference>
<evidence type="ECO:0000313" key="10">
    <source>
        <dbReference type="EMBL" id="VFU11550.1"/>
    </source>
</evidence>
<evidence type="ECO:0000256" key="6">
    <source>
        <dbReference type="ARBA" id="ARBA00023125"/>
    </source>
</evidence>
<reference evidence="10" key="1">
    <citation type="submission" date="2019-03" db="EMBL/GenBank/DDBJ databases">
        <authorList>
            <person name="Hao L."/>
        </authorList>
    </citation>
    <scope>NUCLEOTIDE SEQUENCE</scope>
</reference>
<keyword evidence="7" id="KW-0233">DNA recombination</keyword>
<dbReference type="GO" id="GO:0006281">
    <property type="term" value="P:DNA repair"/>
    <property type="evidence" value="ECO:0007669"/>
    <property type="project" value="UniProtKB-KW"/>
</dbReference>
<keyword evidence="3" id="KW-0227">DNA damage</keyword>
<dbReference type="GO" id="GO:0003677">
    <property type="term" value="F:DNA binding"/>
    <property type="evidence" value="ECO:0007669"/>
    <property type="project" value="UniProtKB-KW"/>
</dbReference>
<dbReference type="Gene3D" id="3.40.50.300">
    <property type="entry name" value="P-loop containing nucleotide triphosphate hydrolases"/>
    <property type="match status" value="1"/>
</dbReference>
<dbReference type="GO" id="GO:0005524">
    <property type="term" value="F:ATP binding"/>
    <property type="evidence" value="ECO:0007669"/>
    <property type="project" value="UniProtKB-KW"/>
</dbReference>
<sequence length="341" mass="38074">MREELTGIRTDREETDFEATIRPRSLKEYVGQNALKENLEVFIKAANARGEALDHCLFYGPPGLGKTTLAHIIAHERNVGLRITSGPAIEKSGDLAAILTNLEEGDVLFIDEIHRLGKAAEEILYPAMEDFKLDIIIGQGPSARSIRIDLNPFTLVAATTRAGMITSPLRDRFGIIGHLEFYSESELCTILKRTARILEVAVDDKGLTEIARRSRGTPRIANRLLRRVRDFADVLGDGTITWEIADTALSRLDIDKTGLDRMDRKIIATMIESFSGGPVGIESLAASLGEDKDTIEDMYEPYLIQSGYLKRTPRGRQVCARGYRLLGLERKKDQLEIFEDE</sequence>
<dbReference type="InterPro" id="IPR036390">
    <property type="entry name" value="WH_DNA-bd_sf"/>
</dbReference>
<evidence type="ECO:0000256" key="2">
    <source>
        <dbReference type="ARBA" id="ARBA00022741"/>
    </source>
</evidence>
<organism evidence="10">
    <name type="scientific">anaerobic digester metagenome</name>
    <dbReference type="NCBI Taxonomy" id="1263854"/>
    <lineage>
        <taxon>unclassified sequences</taxon>
        <taxon>metagenomes</taxon>
        <taxon>ecological metagenomes</taxon>
    </lineage>
</organism>
<dbReference type="PANTHER" id="PTHR42848">
    <property type="match status" value="1"/>
</dbReference>
<keyword evidence="1" id="KW-0963">Cytoplasm</keyword>
<dbReference type="InterPro" id="IPR008824">
    <property type="entry name" value="RuvB-like_N"/>
</dbReference>
<dbReference type="EMBL" id="CAADRM010000013">
    <property type="protein sequence ID" value="VFU11550.1"/>
    <property type="molecule type" value="Genomic_DNA"/>
</dbReference>
<evidence type="ECO:0000256" key="1">
    <source>
        <dbReference type="ARBA" id="ARBA00022490"/>
    </source>
</evidence>
<dbReference type="GO" id="GO:0006310">
    <property type="term" value="P:DNA recombination"/>
    <property type="evidence" value="ECO:0007669"/>
    <property type="project" value="UniProtKB-KW"/>
</dbReference>
<dbReference type="GO" id="GO:0016787">
    <property type="term" value="F:hydrolase activity"/>
    <property type="evidence" value="ECO:0007669"/>
    <property type="project" value="UniProtKB-KW"/>
</dbReference>
<keyword evidence="4" id="KW-0378">Hydrolase</keyword>
<dbReference type="Pfam" id="PF05491">
    <property type="entry name" value="WHD_RuvB"/>
    <property type="match status" value="1"/>
</dbReference>
<dbReference type="InterPro" id="IPR008823">
    <property type="entry name" value="RuvB_wg_C"/>
</dbReference>
<dbReference type="Gene3D" id="1.10.8.60">
    <property type="match status" value="1"/>
</dbReference>
<dbReference type="Pfam" id="PF05496">
    <property type="entry name" value="RuvB_N"/>
    <property type="match status" value="1"/>
</dbReference>
<dbReference type="InterPro" id="IPR027417">
    <property type="entry name" value="P-loop_NTPase"/>
</dbReference>
<dbReference type="SMART" id="SM00382">
    <property type="entry name" value="AAA"/>
    <property type="match status" value="1"/>
</dbReference>
<dbReference type="SUPFAM" id="SSF52540">
    <property type="entry name" value="P-loop containing nucleoside triphosphate hydrolases"/>
    <property type="match status" value="1"/>
</dbReference>
<dbReference type="InterPro" id="IPR004605">
    <property type="entry name" value="DNA_helicase_Holl-junc_RuvB"/>
</dbReference>
<proteinExistence type="inferred from homology"/>
<keyword evidence="5" id="KW-0067">ATP-binding</keyword>
<keyword evidence="2" id="KW-0547">Nucleotide-binding</keyword>
<evidence type="ECO:0000256" key="8">
    <source>
        <dbReference type="ARBA" id="ARBA00023204"/>
    </source>
</evidence>
<dbReference type="InterPro" id="IPR036388">
    <property type="entry name" value="WH-like_DNA-bd_sf"/>
</dbReference>
<dbReference type="NCBIfam" id="TIGR00635">
    <property type="entry name" value="ruvB"/>
    <property type="match status" value="1"/>
</dbReference>
<accession>A0A485LVI7</accession>
<feature type="domain" description="AAA+ ATPase" evidence="9">
    <location>
        <begin position="52"/>
        <end position="180"/>
    </location>
</feature>
<evidence type="ECO:0000259" key="9">
    <source>
        <dbReference type="SMART" id="SM00382"/>
    </source>
</evidence>
<dbReference type="NCBIfam" id="NF000868">
    <property type="entry name" value="PRK00080.1"/>
    <property type="match status" value="1"/>
</dbReference>
<dbReference type="Pfam" id="PF17864">
    <property type="entry name" value="AAA_lid_4"/>
    <property type="match status" value="1"/>
</dbReference>
<gene>
    <name evidence="10" type="primary">ruvB</name>
    <name evidence="10" type="ORF">SCFA_110013</name>
</gene>
<keyword evidence="10" id="KW-0347">Helicase</keyword>
<dbReference type="Gene3D" id="1.10.10.10">
    <property type="entry name" value="Winged helix-like DNA-binding domain superfamily/Winged helix DNA-binding domain"/>
    <property type="match status" value="1"/>
</dbReference>
<evidence type="ECO:0000256" key="4">
    <source>
        <dbReference type="ARBA" id="ARBA00022801"/>
    </source>
</evidence>
<dbReference type="PANTHER" id="PTHR42848:SF1">
    <property type="entry name" value="HOLLIDAY JUNCTION BRANCH MIGRATION COMPLEX SUBUNIT RUVB"/>
    <property type="match status" value="1"/>
</dbReference>
<evidence type="ECO:0000256" key="7">
    <source>
        <dbReference type="ARBA" id="ARBA00023172"/>
    </source>
</evidence>
<protein>
    <submittedName>
        <fullName evidence="10">Holliday junction helicase, subunit B</fullName>
    </submittedName>
</protein>
<evidence type="ECO:0000256" key="3">
    <source>
        <dbReference type="ARBA" id="ARBA00022763"/>
    </source>
</evidence>
<keyword evidence="6" id="KW-0238">DNA-binding</keyword>
<dbReference type="AlphaFoldDB" id="A0A485LVI7"/>